<dbReference type="Proteomes" id="UP000051054">
    <property type="component" value="Unassembled WGS sequence"/>
</dbReference>
<dbReference type="AlphaFoldDB" id="A0A0R1WMQ0"/>
<evidence type="ECO:0000313" key="1">
    <source>
        <dbReference type="EMBL" id="KRM19192.1"/>
    </source>
</evidence>
<keyword evidence="2" id="KW-1185">Reference proteome</keyword>
<accession>A0A0R1WMQ0</accession>
<sequence>MEDYTIQTLENIHRIPTSSKKEDYRNVILKVRTDNQIEKIRVFDEKGYVNKDYDLTDHGNSKYHKNPYIHDSKVDYKSGKIIHGNGREPTEKELEFIRKVMKQDE</sequence>
<dbReference type="RefSeq" id="WP_155830673.1">
    <property type="nucleotide sequence ID" value="NZ_AZGD01000087.1"/>
</dbReference>
<dbReference type="EMBL" id="AZGD01000087">
    <property type="protein sequence ID" value="KRM19192.1"/>
    <property type="molecule type" value="Genomic_DNA"/>
</dbReference>
<dbReference type="PATRIC" id="fig|1423755.3.peg.539"/>
<protein>
    <recommendedName>
        <fullName evidence="3">Bacterial toxin 24 domain-containing protein</fullName>
    </recommendedName>
</protein>
<evidence type="ECO:0000313" key="2">
    <source>
        <dbReference type="Proteomes" id="UP000051054"/>
    </source>
</evidence>
<name>A0A0R1WMQ0_9LACO</name>
<proteinExistence type="predicted"/>
<organism evidence="1 2">
    <name type="scientific">Ligilactobacillus hayakitensis DSM 18933 = JCM 14209</name>
    <dbReference type="NCBI Taxonomy" id="1423755"/>
    <lineage>
        <taxon>Bacteria</taxon>
        <taxon>Bacillati</taxon>
        <taxon>Bacillota</taxon>
        <taxon>Bacilli</taxon>
        <taxon>Lactobacillales</taxon>
        <taxon>Lactobacillaceae</taxon>
        <taxon>Ligilactobacillus</taxon>
    </lineage>
</organism>
<evidence type="ECO:0008006" key="3">
    <source>
        <dbReference type="Google" id="ProtNLM"/>
    </source>
</evidence>
<gene>
    <name evidence="1" type="ORF">FC40_GL000486</name>
</gene>
<comment type="caution">
    <text evidence="1">The sequence shown here is derived from an EMBL/GenBank/DDBJ whole genome shotgun (WGS) entry which is preliminary data.</text>
</comment>
<reference evidence="1 2" key="1">
    <citation type="journal article" date="2015" name="Genome Announc.">
        <title>Expanding the biotechnology potential of lactobacilli through comparative genomics of 213 strains and associated genera.</title>
        <authorList>
            <person name="Sun Z."/>
            <person name="Harris H.M."/>
            <person name="McCann A."/>
            <person name="Guo C."/>
            <person name="Argimon S."/>
            <person name="Zhang W."/>
            <person name="Yang X."/>
            <person name="Jeffery I.B."/>
            <person name="Cooney J.C."/>
            <person name="Kagawa T.F."/>
            <person name="Liu W."/>
            <person name="Song Y."/>
            <person name="Salvetti E."/>
            <person name="Wrobel A."/>
            <person name="Rasinkangas P."/>
            <person name="Parkhill J."/>
            <person name="Rea M.C."/>
            <person name="O'Sullivan O."/>
            <person name="Ritari J."/>
            <person name="Douillard F.P."/>
            <person name="Paul Ross R."/>
            <person name="Yang R."/>
            <person name="Briner A.E."/>
            <person name="Felis G.E."/>
            <person name="de Vos W.M."/>
            <person name="Barrangou R."/>
            <person name="Klaenhammer T.R."/>
            <person name="Caufield P.W."/>
            <person name="Cui Y."/>
            <person name="Zhang H."/>
            <person name="O'Toole P.W."/>
        </authorList>
    </citation>
    <scope>NUCLEOTIDE SEQUENCE [LARGE SCALE GENOMIC DNA]</scope>
    <source>
        <strain evidence="1 2">DSM 18933</strain>
    </source>
</reference>